<reference evidence="1" key="1">
    <citation type="submission" date="2019-08" db="EMBL/GenBank/DDBJ databases">
        <authorList>
            <person name="Kucharzyk K."/>
            <person name="Murdoch R.W."/>
            <person name="Higgins S."/>
            <person name="Loffler F."/>
        </authorList>
    </citation>
    <scope>NUCLEOTIDE SEQUENCE</scope>
</reference>
<protein>
    <submittedName>
        <fullName evidence="1">Uncharacterized protein</fullName>
    </submittedName>
</protein>
<dbReference type="AlphaFoldDB" id="A0A645F8R6"/>
<dbReference type="EMBL" id="VSSQ01054952">
    <property type="protein sequence ID" value="MPN08863.1"/>
    <property type="molecule type" value="Genomic_DNA"/>
</dbReference>
<name>A0A645F8R6_9ZZZZ</name>
<proteinExistence type="predicted"/>
<comment type="caution">
    <text evidence="1">The sequence shown here is derived from an EMBL/GenBank/DDBJ whole genome shotgun (WGS) entry which is preliminary data.</text>
</comment>
<evidence type="ECO:0000313" key="1">
    <source>
        <dbReference type="EMBL" id="MPN08863.1"/>
    </source>
</evidence>
<gene>
    <name evidence="1" type="ORF">SDC9_156149</name>
</gene>
<accession>A0A645F8R6</accession>
<sequence>MDKAHAVCQRQGPGGDKGRVFAEAVPRHAGRFHRGPQFLFKRPEHSDADGEDGRLGYFRMGQLLRGAVEYYVAQ</sequence>
<organism evidence="1">
    <name type="scientific">bioreactor metagenome</name>
    <dbReference type="NCBI Taxonomy" id="1076179"/>
    <lineage>
        <taxon>unclassified sequences</taxon>
        <taxon>metagenomes</taxon>
        <taxon>ecological metagenomes</taxon>
    </lineage>
</organism>